<dbReference type="EMBL" id="QTJW01000001">
    <property type="protein sequence ID" value="RGD72460.1"/>
    <property type="molecule type" value="Genomic_DNA"/>
</dbReference>
<protein>
    <submittedName>
        <fullName evidence="2">HNH endonuclease</fullName>
    </submittedName>
</protein>
<evidence type="ECO:0000313" key="3">
    <source>
        <dbReference type="Proteomes" id="UP000261023"/>
    </source>
</evidence>
<dbReference type="InterPro" id="IPR003615">
    <property type="entry name" value="HNH_nuc"/>
</dbReference>
<evidence type="ECO:0000313" key="2">
    <source>
        <dbReference type="EMBL" id="RGD72460.1"/>
    </source>
</evidence>
<reference evidence="2 3" key="1">
    <citation type="submission" date="2018-08" db="EMBL/GenBank/DDBJ databases">
        <title>A genome reference for cultivated species of the human gut microbiota.</title>
        <authorList>
            <person name="Zou Y."/>
            <person name="Xue W."/>
            <person name="Luo G."/>
        </authorList>
    </citation>
    <scope>NUCLEOTIDE SEQUENCE [LARGE SCALE GENOMIC DNA]</scope>
    <source>
        <strain evidence="2 3">AF19-13AC</strain>
    </source>
</reference>
<keyword evidence="2" id="KW-0255">Endonuclease</keyword>
<dbReference type="AlphaFoldDB" id="A0A3E3DT57"/>
<accession>A0A3E3DT57</accession>
<dbReference type="OrthoDB" id="9779761at2"/>
<proteinExistence type="predicted"/>
<comment type="caution">
    <text evidence="2">The sequence shown here is derived from an EMBL/GenBank/DDBJ whole genome shotgun (WGS) entry which is preliminary data.</text>
</comment>
<dbReference type="InterPro" id="IPR002711">
    <property type="entry name" value="HNH"/>
</dbReference>
<dbReference type="GO" id="GO:0003676">
    <property type="term" value="F:nucleic acid binding"/>
    <property type="evidence" value="ECO:0007669"/>
    <property type="project" value="InterPro"/>
</dbReference>
<name>A0A3E3DT57_9FIRM</name>
<dbReference type="GO" id="GO:0008270">
    <property type="term" value="F:zinc ion binding"/>
    <property type="evidence" value="ECO:0007669"/>
    <property type="project" value="InterPro"/>
</dbReference>
<dbReference type="GO" id="GO:0004519">
    <property type="term" value="F:endonuclease activity"/>
    <property type="evidence" value="ECO:0007669"/>
    <property type="project" value="UniProtKB-KW"/>
</dbReference>
<organism evidence="2 3">
    <name type="scientific">Hungatella hathewayi</name>
    <dbReference type="NCBI Taxonomy" id="154046"/>
    <lineage>
        <taxon>Bacteria</taxon>
        <taxon>Bacillati</taxon>
        <taxon>Bacillota</taxon>
        <taxon>Clostridia</taxon>
        <taxon>Lachnospirales</taxon>
        <taxon>Lachnospiraceae</taxon>
        <taxon>Hungatella</taxon>
    </lineage>
</organism>
<keyword evidence="2" id="KW-0378">Hydrolase</keyword>
<feature type="domain" description="HNH" evidence="1">
    <location>
        <begin position="251"/>
        <end position="290"/>
    </location>
</feature>
<dbReference type="Proteomes" id="UP000261023">
    <property type="component" value="Unassembled WGS sequence"/>
</dbReference>
<dbReference type="RefSeq" id="WP_025529098.1">
    <property type="nucleotide sequence ID" value="NZ_QTJW01000001.1"/>
</dbReference>
<gene>
    <name evidence="2" type="ORF">DWX31_01015</name>
</gene>
<sequence>MNYYFVMQNKTFNLEFAGGFLWAPYRTVNNRRNASWELMDEVKYGDVVIHSFHKSIVAVSIATSNCYHGLRPQEGFEDWEQEGRRVDTEYHLFPQKIITSDHMAQLKLLQPEKNAPFHKGGRGNTGYLFAATKEMYEYIIRETANIQQTESDRQAVMTLLNPISQRQIQQINDSYDDRLREDLNEKHFTPIEIDFKYEKRPRSKKESKIVAGVEVQSRDKQTSFNALRYSKFMCEINPEHESFIRRSRDERYMEPHHLIPLSQHKKFNVSLDVEENIVSLCSNCHNQLHYGKGHEILLKKLYDERKDLLEAAGIYVTFEELVAMYQ</sequence>
<dbReference type="CDD" id="cd00085">
    <property type="entry name" value="HNHc"/>
    <property type="match status" value="1"/>
</dbReference>
<dbReference type="Pfam" id="PF01844">
    <property type="entry name" value="HNH"/>
    <property type="match status" value="1"/>
</dbReference>
<keyword evidence="2" id="KW-0540">Nuclease</keyword>
<evidence type="ECO:0000259" key="1">
    <source>
        <dbReference type="Pfam" id="PF01844"/>
    </source>
</evidence>